<dbReference type="GO" id="GO:0005524">
    <property type="term" value="F:ATP binding"/>
    <property type="evidence" value="ECO:0007669"/>
    <property type="project" value="UniProtKB-UniRule"/>
</dbReference>
<comment type="caution">
    <text evidence="14">The sequence shown here is derived from an EMBL/GenBank/DDBJ whole genome shotgun (WGS) entry which is preliminary data.</text>
</comment>
<dbReference type="CDD" id="cd18807">
    <property type="entry name" value="SF1_C_UvrD"/>
    <property type="match status" value="1"/>
</dbReference>
<comment type="similarity">
    <text evidence="1">Belongs to the helicase family. UvrD subfamily.</text>
</comment>
<evidence type="ECO:0000256" key="8">
    <source>
        <dbReference type="ARBA" id="ARBA00034617"/>
    </source>
</evidence>
<dbReference type="Gene3D" id="3.40.50.300">
    <property type="entry name" value="P-loop containing nucleotide triphosphate hydrolases"/>
    <property type="match status" value="2"/>
</dbReference>
<sequence>MLNTEQEKAVKQTEGPLLILAWAWVGKTHTLTERVSYMIKEKWINPESILCVTFTNKAAREMKERIWNLLGVDGASVNIYRSRNFPLIGTFHSVWVYFLRLFIDRIGYDKNFTIWDEDDKVKLIKEILDEKNIDSKEFQARKIAGAISSAKNAWANSQTFQVSSYYTQVVRDIFEEYEKKLKQYNILDFDDILTNTYKILQNKEVLDYFQNRFSYFLVDEYQDTNEVQYNIIKLLASKSRNLCVVWDDWQWIYSWRGATIKNILHFWKDYKDLVTVKLEQNYRSTKNIIHCANCVIKNNSGIIDKTLWTDNEAWDKINLIEAFNEKNEVEMVASIIDENIDNYKNFGILYRTNGQSRLIEEALLSKWIPYRVFGWLKFYERKEIKDILAYLRLIANPADLLSLKRIINIPWRKIWPKSVETLVNYARNYGVSPLEIMDNVEEIGELSSWAKKSISWFKEMYDDFVKFLPENSIELLMKHIIKTIWYEDYLRDDYDWEELEWKLDNLKEFENMASRFTGLESQEALNMFLEEISLITDSSDEWKENIKVNLMTVHLSKWLEFDVVFIIWAEDGIFPHSRTFSEPKELEEERRLMYVAMTRAKKVLYISKARERYMFWNYSANPASRFIREIPTEFLEKIASSFSWDKRDYFKNSFSPQFLTSSDSLDLKPKVRTIIHNNISNFSLWDKINHVKFWTGTIISMNWSFADIAFWSWVWIKKFNLEIAPVEKL</sequence>
<evidence type="ECO:0000259" key="13">
    <source>
        <dbReference type="PROSITE" id="PS51217"/>
    </source>
</evidence>
<dbReference type="GO" id="GO:0043138">
    <property type="term" value="F:3'-5' DNA helicase activity"/>
    <property type="evidence" value="ECO:0007669"/>
    <property type="project" value="UniProtKB-EC"/>
</dbReference>
<dbReference type="CDD" id="cd17932">
    <property type="entry name" value="DEXQc_UvrD"/>
    <property type="match status" value="1"/>
</dbReference>
<proteinExistence type="inferred from homology"/>
<feature type="domain" description="UvrD-like helicase ATP-binding" evidence="12">
    <location>
        <begin position="1"/>
        <end position="285"/>
    </location>
</feature>
<dbReference type="InterPro" id="IPR013986">
    <property type="entry name" value="DExx_box_DNA_helicase_dom_sf"/>
</dbReference>
<evidence type="ECO:0000256" key="7">
    <source>
        <dbReference type="ARBA" id="ARBA00023235"/>
    </source>
</evidence>
<dbReference type="PROSITE" id="PS51198">
    <property type="entry name" value="UVRD_HELICASE_ATP_BIND"/>
    <property type="match status" value="1"/>
</dbReference>
<accession>K2AWM5</accession>
<dbReference type="PROSITE" id="PS51217">
    <property type="entry name" value="UVRD_HELICASE_CTER"/>
    <property type="match status" value="1"/>
</dbReference>
<keyword evidence="3 11" id="KW-0378">Hydrolase</keyword>
<dbReference type="Gene3D" id="1.10.10.160">
    <property type="match status" value="1"/>
</dbReference>
<evidence type="ECO:0000256" key="4">
    <source>
        <dbReference type="ARBA" id="ARBA00022806"/>
    </source>
</evidence>
<dbReference type="Gene3D" id="1.10.486.10">
    <property type="entry name" value="PCRA, domain 4"/>
    <property type="match status" value="1"/>
</dbReference>
<keyword evidence="2 11" id="KW-0547">Nucleotide-binding</keyword>
<evidence type="ECO:0000256" key="6">
    <source>
        <dbReference type="ARBA" id="ARBA00023125"/>
    </source>
</evidence>
<organism evidence="14">
    <name type="scientific">uncultured bacterium</name>
    <name type="common">gcode 4</name>
    <dbReference type="NCBI Taxonomy" id="1234023"/>
    <lineage>
        <taxon>Bacteria</taxon>
        <taxon>environmental samples</taxon>
    </lineage>
</organism>
<feature type="binding site" evidence="11">
    <location>
        <begin position="21"/>
        <end position="28"/>
    </location>
    <ligand>
        <name>ATP</name>
        <dbReference type="ChEBI" id="CHEBI:30616"/>
    </ligand>
</feature>
<evidence type="ECO:0000259" key="12">
    <source>
        <dbReference type="PROSITE" id="PS51198"/>
    </source>
</evidence>
<evidence type="ECO:0000313" key="14">
    <source>
        <dbReference type="EMBL" id="EKD66096.1"/>
    </source>
</evidence>
<dbReference type="Pfam" id="PF00580">
    <property type="entry name" value="UvrD-helicase"/>
    <property type="match status" value="1"/>
</dbReference>
<dbReference type="PANTHER" id="PTHR11070:SF2">
    <property type="entry name" value="ATP-DEPENDENT DNA HELICASE SRS2"/>
    <property type="match status" value="1"/>
</dbReference>
<dbReference type="InterPro" id="IPR027417">
    <property type="entry name" value="P-loop_NTPase"/>
</dbReference>
<protein>
    <recommendedName>
        <fullName evidence="9">DNA 3'-5' helicase</fullName>
        <ecNumber evidence="9">5.6.2.4</ecNumber>
    </recommendedName>
</protein>
<dbReference type="SUPFAM" id="SSF52540">
    <property type="entry name" value="P-loop containing nucleoside triphosphate hydrolases"/>
    <property type="match status" value="1"/>
</dbReference>
<comment type="catalytic activity">
    <reaction evidence="10">
        <text>ATP + H2O = ADP + phosphate + H(+)</text>
        <dbReference type="Rhea" id="RHEA:13065"/>
        <dbReference type="ChEBI" id="CHEBI:15377"/>
        <dbReference type="ChEBI" id="CHEBI:15378"/>
        <dbReference type="ChEBI" id="CHEBI:30616"/>
        <dbReference type="ChEBI" id="CHEBI:43474"/>
        <dbReference type="ChEBI" id="CHEBI:456216"/>
        <dbReference type="EC" id="5.6.2.4"/>
    </reaction>
</comment>
<dbReference type="InterPro" id="IPR014017">
    <property type="entry name" value="DNA_helicase_UvrD-like_C"/>
</dbReference>
<dbReference type="EMBL" id="AMFJ01021652">
    <property type="protein sequence ID" value="EKD66096.1"/>
    <property type="molecule type" value="Genomic_DNA"/>
</dbReference>
<gene>
    <name evidence="14" type="ORF">ACD_49C00066G0020</name>
</gene>
<evidence type="ECO:0000256" key="9">
    <source>
        <dbReference type="ARBA" id="ARBA00034808"/>
    </source>
</evidence>
<keyword evidence="4 11" id="KW-0347">Helicase</keyword>
<dbReference type="GO" id="GO:0033202">
    <property type="term" value="C:DNA helicase complex"/>
    <property type="evidence" value="ECO:0007669"/>
    <property type="project" value="TreeGrafter"/>
</dbReference>
<keyword evidence="5 11" id="KW-0067">ATP-binding</keyword>
<dbReference type="InterPro" id="IPR014016">
    <property type="entry name" value="UvrD-like_ATP-bd"/>
</dbReference>
<reference evidence="14" key="1">
    <citation type="journal article" date="2012" name="Science">
        <title>Fermentation, hydrogen, and sulfur metabolism in multiple uncultivated bacterial phyla.</title>
        <authorList>
            <person name="Wrighton K.C."/>
            <person name="Thomas B.C."/>
            <person name="Sharon I."/>
            <person name="Miller C.S."/>
            <person name="Castelle C.J."/>
            <person name="VerBerkmoes N.C."/>
            <person name="Wilkins M.J."/>
            <person name="Hettich R.L."/>
            <person name="Lipton M.S."/>
            <person name="Williams K.H."/>
            <person name="Long P.E."/>
            <person name="Banfield J.F."/>
        </authorList>
    </citation>
    <scope>NUCLEOTIDE SEQUENCE [LARGE SCALE GENOMIC DNA]</scope>
</reference>
<evidence type="ECO:0000256" key="11">
    <source>
        <dbReference type="PROSITE-ProRule" id="PRU00560"/>
    </source>
</evidence>
<dbReference type="InterPro" id="IPR000212">
    <property type="entry name" value="DNA_helicase_UvrD/REP"/>
</dbReference>
<evidence type="ECO:0000256" key="2">
    <source>
        <dbReference type="ARBA" id="ARBA00022741"/>
    </source>
</evidence>
<dbReference type="AlphaFoldDB" id="K2AWM5"/>
<dbReference type="GO" id="GO:0000725">
    <property type="term" value="P:recombinational repair"/>
    <property type="evidence" value="ECO:0007669"/>
    <property type="project" value="TreeGrafter"/>
</dbReference>
<dbReference type="GO" id="GO:0003677">
    <property type="term" value="F:DNA binding"/>
    <property type="evidence" value="ECO:0007669"/>
    <property type="project" value="UniProtKB-KW"/>
</dbReference>
<keyword evidence="6" id="KW-0238">DNA-binding</keyword>
<evidence type="ECO:0000256" key="3">
    <source>
        <dbReference type="ARBA" id="ARBA00022801"/>
    </source>
</evidence>
<keyword evidence="7" id="KW-0413">Isomerase</keyword>
<dbReference type="GO" id="GO:0005829">
    <property type="term" value="C:cytosol"/>
    <property type="evidence" value="ECO:0007669"/>
    <property type="project" value="TreeGrafter"/>
</dbReference>
<evidence type="ECO:0000256" key="10">
    <source>
        <dbReference type="ARBA" id="ARBA00048988"/>
    </source>
</evidence>
<dbReference type="Pfam" id="PF13361">
    <property type="entry name" value="UvrD_C"/>
    <property type="match status" value="1"/>
</dbReference>
<dbReference type="PANTHER" id="PTHR11070">
    <property type="entry name" value="UVRD / RECB / PCRA DNA HELICASE FAMILY MEMBER"/>
    <property type="match status" value="1"/>
</dbReference>
<dbReference type="GO" id="GO:0016887">
    <property type="term" value="F:ATP hydrolysis activity"/>
    <property type="evidence" value="ECO:0007669"/>
    <property type="project" value="RHEA"/>
</dbReference>
<evidence type="ECO:0000256" key="1">
    <source>
        <dbReference type="ARBA" id="ARBA00009922"/>
    </source>
</evidence>
<dbReference type="EC" id="5.6.2.4" evidence="9"/>
<evidence type="ECO:0000256" key="5">
    <source>
        <dbReference type="ARBA" id="ARBA00022840"/>
    </source>
</evidence>
<comment type="catalytic activity">
    <reaction evidence="8">
        <text>Couples ATP hydrolysis with the unwinding of duplex DNA by translocating in the 3'-5' direction.</text>
        <dbReference type="EC" id="5.6.2.4"/>
    </reaction>
</comment>
<feature type="domain" description="UvrD-like helicase C-terminal" evidence="13">
    <location>
        <begin position="286"/>
        <end position="558"/>
    </location>
</feature>
<name>K2AWM5_9BACT</name>